<dbReference type="AlphaFoldDB" id="A0A136ILA2"/>
<evidence type="ECO:0000259" key="11">
    <source>
        <dbReference type="Pfam" id="PF05572"/>
    </source>
</evidence>
<reference evidence="13" key="1">
    <citation type="submission" date="2016-02" db="EMBL/GenBank/DDBJ databases">
        <title>Draft genome sequence of Microdochium bolleyi, a fungal endophyte of beachgrass.</title>
        <authorList>
            <consortium name="DOE Joint Genome Institute"/>
            <person name="David A.S."/>
            <person name="May G."/>
            <person name="Haridas S."/>
            <person name="Lim J."/>
            <person name="Wang M."/>
            <person name="Labutti K."/>
            <person name="Lipzen A."/>
            <person name="Barry K."/>
            <person name="Grigoriev I.V."/>
        </authorList>
    </citation>
    <scope>NUCLEOTIDE SEQUENCE [LARGE SCALE GENOMIC DNA]</scope>
    <source>
        <strain evidence="13">J235TASD1</strain>
    </source>
</reference>
<dbReference type="STRING" id="196109.A0A136ILA2"/>
<evidence type="ECO:0000256" key="7">
    <source>
        <dbReference type="ARBA" id="ARBA00022833"/>
    </source>
</evidence>
<dbReference type="PANTHER" id="PTHR47466">
    <property type="match status" value="1"/>
</dbReference>
<sequence>MSHLASSDTTYSRLQAAEDGVSKCKRTIKVKTWIHAAVSESAPATYLDDATLQKQLDVLNKAYVDHDVIFVKEGFTRTVSDATSEFSYTDAPDGSIGGSPNPAIEALWKEKRTGNYQTLHIWLYETMTPSGLLGIATFPDINKKESDKWLDGIHSAGDSVPGGSLSAFNLGITVVHEVGHWLGLFHVFNDDRTCGGEGDLVEDTPPQSEATSGCPADNTQDSCPNLPGWDSIHNYMDYSDDVCLTEFTEGQEARVHNVWTNIRNAIPW</sequence>
<name>A0A136ILA2_9PEZI</name>
<protein>
    <recommendedName>
        <fullName evidence="11">Peptidase M43 pregnancy-associated plasma-A domain-containing protein</fullName>
    </recommendedName>
</protein>
<feature type="domain" description="Peptidase M43 pregnancy-associated plasma-A" evidence="11">
    <location>
        <begin position="169"/>
        <end position="258"/>
    </location>
</feature>
<proteinExistence type="inferred from homology"/>
<gene>
    <name evidence="12" type="ORF">Micbo1qcDRAFT_169142</name>
</gene>
<keyword evidence="9" id="KW-1015">Disulfide bond</keyword>
<keyword evidence="5" id="KW-0732">Signal</keyword>
<keyword evidence="4" id="KW-0479">Metal-binding</keyword>
<dbReference type="GO" id="GO:0006508">
    <property type="term" value="P:proteolysis"/>
    <property type="evidence" value="ECO:0007669"/>
    <property type="project" value="UniProtKB-KW"/>
</dbReference>
<dbReference type="EMBL" id="KQ964275">
    <property type="protein sequence ID" value="KXJ85751.1"/>
    <property type="molecule type" value="Genomic_DNA"/>
</dbReference>
<dbReference type="InterPro" id="IPR008754">
    <property type="entry name" value="Peptidase_M43"/>
</dbReference>
<feature type="region of interest" description="Disordered" evidence="10">
    <location>
        <begin position="197"/>
        <end position="221"/>
    </location>
</feature>
<dbReference type="CDD" id="cd04275">
    <property type="entry name" value="ZnMc_pappalysin_like"/>
    <property type="match status" value="1"/>
</dbReference>
<keyword evidence="7" id="KW-0862">Zinc</keyword>
<dbReference type="SUPFAM" id="SSF55486">
    <property type="entry name" value="Metalloproteases ('zincins'), catalytic domain"/>
    <property type="match status" value="1"/>
</dbReference>
<dbReference type="InterPro" id="IPR024079">
    <property type="entry name" value="MetalloPept_cat_dom_sf"/>
</dbReference>
<dbReference type="InParanoid" id="A0A136ILA2"/>
<dbReference type="GO" id="GO:0046872">
    <property type="term" value="F:metal ion binding"/>
    <property type="evidence" value="ECO:0007669"/>
    <property type="project" value="UniProtKB-KW"/>
</dbReference>
<evidence type="ECO:0000256" key="4">
    <source>
        <dbReference type="ARBA" id="ARBA00022723"/>
    </source>
</evidence>
<dbReference type="PANTHER" id="PTHR47466:SF1">
    <property type="entry name" value="METALLOPROTEASE MEP1 (AFU_ORTHOLOGUE AFUA_1G07730)-RELATED"/>
    <property type="match status" value="1"/>
</dbReference>
<evidence type="ECO:0000256" key="9">
    <source>
        <dbReference type="ARBA" id="ARBA00023157"/>
    </source>
</evidence>
<organism evidence="12 13">
    <name type="scientific">Microdochium bolleyi</name>
    <dbReference type="NCBI Taxonomy" id="196109"/>
    <lineage>
        <taxon>Eukaryota</taxon>
        <taxon>Fungi</taxon>
        <taxon>Dikarya</taxon>
        <taxon>Ascomycota</taxon>
        <taxon>Pezizomycotina</taxon>
        <taxon>Sordariomycetes</taxon>
        <taxon>Xylariomycetidae</taxon>
        <taxon>Xylariales</taxon>
        <taxon>Microdochiaceae</taxon>
        <taxon>Microdochium</taxon>
    </lineage>
</organism>
<evidence type="ECO:0000256" key="8">
    <source>
        <dbReference type="ARBA" id="ARBA00023049"/>
    </source>
</evidence>
<dbReference type="Pfam" id="PF05572">
    <property type="entry name" value="Peptidase_M43"/>
    <property type="match status" value="1"/>
</dbReference>
<evidence type="ECO:0000256" key="3">
    <source>
        <dbReference type="ARBA" id="ARBA00022670"/>
    </source>
</evidence>
<evidence type="ECO:0000256" key="5">
    <source>
        <dbReference type="ARBA" id="ARBA00022729"/>
    </source>
</evidence>
<dbReference type="Gene3D" id="3.40.390.10">
    <property type="entry name" value="Collagenase (Catalytic Domain)"/>
    <property type="match status" value="1"/>
</dbReference>
<keyword evidence="6" id="KW-0378">Hydrolase</keyword>
<dbReference type="OrthoDB" id="536211at2759"/>
<evidence type="ECO:0000256" key="2">
    <source>
        <dbReference type="ARBA" id="ARBA00008721"/>
    </source>
</evidence>
<keyword evidence="8" id="KW-0482">Metalloprotease</keyword>
<evidence type="ECO:0000256" key="10">
    <source>
        <dbReference type="SAM" id="MobiDB-lite"/>
    </source>
</evidence>
<keyword evidence="13" id="KW-1185">Reference proteome</keyword>
<dbReference type="Proteomes" id="UP000070501">
    <property type="component" value="Unassembled WGS sequence"/>
</dbReference>
<keyword evidence="3" id="KW-0645">Protease</keyword>
<evidence type="ECO:0000313" key="12">
    <source>
        <dbReference type="EMBL" id="KXJ85751.1"/>
    </source>
</evidence>
<accession>A0A136ILA2</accession>
<evidence type="ECO:0000313" key="13">
    <source>
        <dbReference type="Proteomes" id="UP000070501"/>
    </source>
</evidence>
<comment type="function">
    <text evidence="1">Secreted metalloproteinase that allows assimilation of proteinaceous substrates.</text>
</comment>
<feature type="compositionally biased region" description="Polar residues" evidence="10">
    <location>
        <begin position="205"/>
        <end position="221"/>
    </location>
</feature>
<evidence type="ECO:0000256" key="1">
    <source>
        <dbReference type="ARBA" id="ARBA00003174"/>
    </source>
</evidence>
<dbReference type="GO" id="GO:0008237">
    <property type="term" value="F:metallopeptidase activity"/>
    <property type="evidence" value="ECO:0007669"/>
    <property type="project" value="UniProtKB-KW"/>
</dbReference>
<comment type="similarity">
    <text evidence="2">Belongs to the peptidase M43B family.</text>
</comment>
<evidence type="ECO:0000256" key="6">
    <source>
        <dbReference type="ARBA" id="ARBA00022801"/>
    </source>
</evidence>